<comment type="similarity">
    <text evidence="1">Belongs to the annexin family.</text>
</comment>
<evidence type="ECO:0000256" key="3">
    <source>
        <dbReference type="SAM" id="MobiDB-lite"/>
    </source>
</evidence>
<evidence type="ECO:0000313" key="5">
    <source>
        <dbReference type="EMBL" id="MFF5289019.1"/>
    </source>
</evidence>
<feature type="compositionally biased region" description="Low complexity" evidence="3">
    <location>
        <begin position="154"/>
        <end position="164"/>
    </location>
</feature>
<dbReference type="Pfam" id="PF00191">
    <property type="entry name" value="Annexin"/>
    <property type="match status" value="2"/>
</dbReference>
<keyword evidence="4" id="KW-0812">Transmembrane</keyword>
<feature type="region of interest" description="Disordered" evidence="3">
    <location>
        <begin position="18"/>
        <end position="87"/>
    </location>
</feature>
<reference evidence="5 6" key="1">
    <citation type="submission" date="2024-10" db="EMBL/GenBank/DDBJ databases">
        <title>The Natural Products Discovery Center: Release of the First 8490 Sequenced Strains for Exploring Actinobacteria Biosynthetic Diversity.</title>
        <authorList>
            <person name="Kalkreuter E."/>
            <person name="Kautsar S.A."/>
            <person name="Yang D."/>
            <person name="Bader C.D."/>
            <person name="Teijaro C.N."/>
            <person name="Fluegel L."/>
            <person name="Davis C.M."/>
            <person name="Simpson J.R."/>
            <person name="Lauterbach L."/>
            <person name="Steele A.D."/>
            <person name="Gui C."/>
            <person name="Meng S."/>
            <person name="Li G."/>
            <person name="Viehrig K."/>
            <person name="Ye F."/>
            <person name="Su P."/>
            <person name="Kiefer A.F."/>
            <person name="Nichols A."/>
            <person name="Cepeda A.J."/>
            <person name="Yan W."/>
            <person name="Fan B."/>
            <person name="Jiang Y."/>
            <person name="Adhikari A."/>
            <person name="Zheng C.-J."/>
            <person name="Schuster L."/>
            <person name="Cowan T.M."/>
            <person name="Smanski M.J."/>
            <person name="Chevrette M.G."/>
            <person name="De Carvalho L.P.S."/>
            <person name="Shen B."/>
        </authorList>
    </citation>
    <scope>NUCLEOTIDE SEQUENCE [LARGE SCALE GENOMIC DNA]</scope>
    <source>
        <strain evidence="5 6">NPDC000087</strain>
    </source>
</reference>
<dbReference type="Proteomes" id="UP001602245">
    <property type="component" value="Unassembled WGS sequence"/>
</dbReference>
<feature type="region of interest" description="Disordered" evidence="3">
    <location>
        <begin position="141"/>
        <end position="164"/>
    </location>
</feature>
<feature type="transmembrane region" description="Helical" evidence="4">
    <location>
        <begin position="1151"/>
        <end position="1175"/>
    </location>
</feature>
<accession>A0ABW6W8H1</accession>
<dbReference type="InterPro" id="IPR018502">
    <property type="entry name" value="Annexin_repeat"/>
</dbReference>
<keyword evidence="2" id="KW-0677">Repeat</keyword>
<dbReference type="SUPFAM" id="SSF47874">
    <property type="entry name" value="Annexin"/>
    <property type="match status" value="2"/>
</dbReference>
<feature type="compositionally biased region" description="Pro residues" evidence="3">
    <location>
        <begin position="69"/>
        <end position="85"/>
    </location>
</feature>
<dbReference type="PROSITE" id="PS51897">
    <property type="entry name" value="ANNEXIN_2"/>
    <property type="match status" value="2"/>
</dbReference>
<evidence type="ECO:0000313" key="6">
    <source>
        <dbReference type="Proteomes" id="UP001602245"/>
    </source>
</evidence>
<evidence type="ECO:0000256" key="2">
    <source>
        <dbReference type="ARBA" id="ARBA00022737"/>
    </source>
</evidence>
<dbReference type="EMBL" id="JBIAZU010000001">
    <property type="protein sequence ID" value="MFF5289019.1"/>
    <property type="molecule type" value="Genomic_DNA"/>
</dbReference>
<keyword evidence="4" id="KW-1133">Transmembrane helix</keyword>
<keyword evidence="4" id="KW-0472">Membrane</keyword>
<feature type="compositionally biased region" description="Low complexity" evidence="3">
    <location>
        <begin position="55"/>
        <end position="68"/>
    </location>
</feature>
<evidence type="ECO:0000256" key="1">
    <source>
        <dbReference type="ARBA" id="ARBA00007831"/>
    </source>
</evidence>
<protein>
    <recommendedName>
        <fullName evidence="7">Annexin</fullName>
    </recommendedName>
</protein>
<keyword evidence="6" id="KW-1185">Reference proteome</keyword>
<name>A0ABW6W8H1_9ACTN</name>
<comment type="caution">
    <text evidence="5">The sequence shown here is derived from an EMBL/GenBank/DDBJ whole genome shotgun (WGS) entry which is preliminary data.</text>
</comment>
<dbReference type="SMART" id="SM00335">
    <property type="entry name" value="ANX"/>
    <property type="match status" value="2"/>
</dbReference>
<dbReference type="InterPro" id="IPR037104">
    <property type="entry name" value="Annexin_sf"/>
</dbReference>
<evidence type="ECO:0000256" key="4">
    <source>
        <dbReference type="SAM" id="Phobius"/>
    </source>
</evidence>
<dbReference type="Gene3D" id="1.10.220.10">
    <property type="entry name" value="Annexin"/>
    <property type="match status" value="3"/>
</dbReference>
<dbReference type="PANTHER" id="PTHR10502:SF102">
    <property type="entry name" value="ANNEXIN B11"/>
    <property type="match status" value="1"/>
</dbReference>
<sequence>MPGAAVGEAAPATIEQWHATTRRAADALPHPAVSGTPGAREIASTGQSAADHQARIAGAAPHAAARQVPPHPRTPPTPAPPPDPVPEATRVVREAAAARLPPIALPALQATPSGRMPVLGPSGIADLTAARQQLRTVVAPPVRPARQPSRTERPAVAAEPPVTAAPAPARIEDIRLEALGELPAPLLAEATQVIDGLRAGLPGMAADALRLARLAAYREGALAKSEEYHNYNDDTLVPELTAGYTGQVDELAASVGYTDRYLHSAAAERHTRLTATRRAAATSQQGAATDAAATARQAAERTAVVIGEARRDAERETRKRLRTAMTSTDPALILDVRDELLGRARAGAADAAVAHERARDQRLAQVDDYERRYTEAYEAADSADVRVLPTGGLDVNRTPDGRPWLSVQSARIAAAMTALRTDTRESADLLIAAAWAAGGQAAALVRDWAAERTGDLRDDDRRRLDAAVDAVDLSRERVAAEARATAEQSRDQLLLDVLVMRAAVARQSAATAAEAAEQDAGLAKIASAAGTTAESQLAFLVRQSRDRIVAAGQDGLVQRLRSDIEAVTPTPDNYHPLDLILFAGTGRNAVDIAEQVHDAVDRIGTEEQQIYDALANLTRPQAAVVRAAYLKGHGETIEEAIKDDMSSGSERDRALALAHGDAASAAAARLHEAMDGPGTAEREVYATLRALPPDQRAEVARRYREMYDETLDAALKDDFEDQELERAQALAAGDTDRADALALDEAVLGHDVAAMEEVHKQIRDEVGAAHPEYSSRQVEAEVRRRTAGVEVSYDVRFAGAARTLVSAYQDNLTGPVRDLAEALRTNDLVGADAARFAVYGQRAEAGGTEADTQLNEVMRGRYERILDSVRRDEEPALRRAFGDQMRIAAEQGSPMTPQQQAIAERNIQVELEKKARERSRDQMSVLERRFDDHYSQTWGATQSVDSGEGPRIIETPGEYGGLRTLIEQRGREESRTRYETGGYLTAAQEVRFAVTGPGTDEDRIRRVLRGRTREEINEILGEYQKTYHEDMKGRLEYETDPGTRDRFDFGEMLVGLPRNEHEQWQAIERRHQFESTTYGLGGAFEVSPEQRRILDDEYERSKVAYQRITDPEHKPDAEELERYRYEFAGVATRYDAAAEAYRRGVDHVTDVITQIVGAVVTVVAALVITAAVVASGGTAAPAAIALVASLLGTLATMTTRAILLGNQYGLEDIAHDAAMGVVDAALAAATAGLGEKLLVVAKGAPPGLLARMAQTGGTAAKLTAKAAAEVVEQAAQAGPQALAATLLDDNTYRGDVLKNIVEGTVRQGAINLATGVAAGAVMRVGMHVGGAALGEMRAAWRSVRGKPPLDAVTVLATAPELAAERAARPGRPADILELRGNPAQRAAAFREFRGQYPNASYREFLTALDRGLTEVQISADADQLLRKQMRGELLTVIPPELRGRFARTPIEVISDADFAAHTRSGSGYAVVEFHNGEPRVIVRETAPPGTLLREGAHLWQSVDPATADLITKVDQSVLGRWDSLTVAEKMELYRAKLDLEIDAHQRTIAIFEGRLAAPELPPQGKLVLSRELNTDLATLRALREIHEGVRALSPDDIARIGRGELHSPVDLNQPARLFSKSPPPGTGIPKDEIVEIFDSPQLWRASGPAERVYQIGDTEPLTDRKAQSPYYRDIIVIEKNGWRWHTEENWTPEDYWVQSGSERERAGRNLEVAARAEAAGRAASPPPGMKAYHYFEPTRIAREGFDLVGIAVQHDDTVRVELIEVKRSKKLKTEEFTAVRENFQKNLDTIREDLDAMNERLRTNPDAPSEGMSQQTIRAALDAIDDKRIDLRVVIGPNSKVGPTGNKRSLLDGLVESVRNSLGEGADVRPVILDRIHESRLATIERDEALAILGTPEQRLAVMAERNLAIGPDGLREARAVLREEGRSLPGPARRSERDGVVYCDSEGNPVHVRVIDPKAFSAAAAAREILGDLAVRVPHETDPGSLVTRKVVVDVSELTPAQLRALKQAVSRQAARAETPSVTAAIIWGVK</sequence>
<dbReference type="RefSeq" id="WP_020509364.1">
    <property type="nucleotide sequence ID" value="NZ_JBIAZU010000001.1"/>
</dbReference>
<dbReference type="PANTHER" id="PTHR10502">
    <property type="entry name" value="ANNEXIN"/>
    <property type="match status" value="1"/>
</dbReference>
<feature type="transmembrane region" description="Helical" evidence="4">
    <location>
        <begin position="1182"/>
        <end position="1203"/>
    </location>
</feature>
<organism evidence="5 6">
    <name type="scientific">Paractinoplanes globisporus</name>
    <dbReference type="NCBI Taxonomy" id="113565"/>
    <lineage>
        <taxon>Bacteria</taxon>
        <taxon>Bacillati</taxon>
        <taxon>Actinomycetota</taxon>
        <taxon>Actinomycetes</taxon>
        <taxon>Micromonosporales</taxon>
        <taxon>Micromonosporaceae</taxon>
        <taxon>Paractinoplanes</taxon>
    </lineage>
</organism>
<evidence type="ECO:0008006" key="7">
    <source>
        <dbReference type="Google" id="ProtNLM"/>
    </source>
</evidence>
<gene>
    <name evidence="5" type="ORF">ACFY35_06255</name>
</gene>
<proteinExistence type="inferred from homology"/>